<accession>A0ABR7PN97</accession>
<comment type="caution">
    <text evidence="1">The sequence shown here is derived from an EMBL/GenBank/DDBJ whole genome shotgun (WGS) entry which is preliminary data.</text>
</comment>
<name>A0ABR7PN97_9BURK</name>
<keyword evidence="2" id="KW-1185">Reference proteome</keyword>
<proteinExistence type="predicted"/>
<evidence type="ECO:0000313" key="1">
    <source>
        <dbReference type="EMBL" id="MBC8747353.1"/>
    </source>
</evidence>
<evidence type="ECO:0000313" key="2">
    <source>
        <dbReference type="Proteomes" id="UP000736373"/>
    </source>
</evidence>
<protein>
    <submittedName>
        <fullName evidence="1">Panthothenate synthetase</fullName>
    </submittedName>
</protein>
<sequence length="101" mass="11287">MRMLLNIQIPNEPFSTLVREGRIGDLMRKILDDMKPEAIYFTEQQGKRGAVAVVEVADASAIPALAEPWFLTLDADCELRIAMLPEDLMKAGLDALGDKWK</sequence>
<organism evidence="1 2">
    <name type="scientific">Paraburkholderia podalyriae</name>
    <dbReference type="NCBI Taxonomy" id="1938811"/>
    <lineage>
        <taxon>Bacteria</taxon>
        <taxon>Pseudomonadati</taxon>
        <taxon>Pseudomonadota</taxon>
        <taxon>Betaproteobacteria</taxon>
        <taxon>Burkholderiales</taxon>
        <taxon>Burkholderiaceae</taxon>
        <taxon>Paraburkholderia</taxon>
    </lineage>
</organism>
<dbReference type="RefSeq" id="WP_187614207.1">
    <property type="nucleotide sequence ID" value="NZ_VZQQ01000008.1"/>
</dbReference>
<dbReference type="Proteomes" id="UP000736373">
    <property type="component" value="Unassembled WGS sequence"/>
</dbReference>
<reference evidence="1 2" key="1">
    <citation type="submission" date="2019-09" db="EMBL/GenBank/DDBJ databases">
        <title>Paraburkholderia podalyriae sp. nov., A South African Podalyria-associated rhizobium.</title>
        <authorList>
            <person name="Mavima L."/>
            <person name="Beukes C.W."/>
            <person name="Palmer M."/>
            <person name="De Meyer S.E."/>
            <person name="James E.K."/>
            <person name="Maluk M."/>
            <person name="Avontuur J.R."/>
            <person name="Chan W.Y."/>
            <person name="Venter S.N."/>
            <person name="Steenkamp E.T."/>
        </authorList>
    </citation>
    <scope>NUCLEOTIDE SEQUENCE [LARGE SCALE GENOMIC DNA]</scope>
    <source>
        <strain evidence="1 2">WC7.3b</strain>
    </source>
</reference>
<dbReference type="EMBL" id="VZQQ01000008">
    <property type="protein sequence ID" value="MBC8747353.1"/>
    <property type="molecule type" value="Genomic_DNA"/>
</dbReference>
<gene>
    <name evidence="1" type="ORF">F6X42_12260</name>
</gene>